<evidence type="ECO:0000256" key="1">
    <source>
        <dbReference type="ARBA" id="ARBA00006484"/>
    </source>
</evidence>
<dbReference type="PRINTS" id="PR01397">
    <property type="entry name" value="DHBDHDRGNASE"/>
</dbReference>
<dbReference type="EMBL" id="BARV01020008">
    <property type="protein sequence ID" value="GAI22494.1"/>
    <property type="molecule type" value="Genomic_DNA"/>
</dbReference>
<dbReference type="Gene3D" id="3.40.50.720">
    <property type="entry name" value="NAD(P)-binding Rossmann-like Domain"/>
    <property type="match status" value="1"/>
</dbReference>
<evidence type="ECO:0000313" key="3">
    <source>
        <dbReference type="EMBL" id="GAI22494.1"/>
    </source>
</evidence>
<name>X1NV24_9ZZZZ</name>
<keyword evidence="2" id="KW-0560">Oxidoreductase</keyword>
<dbReference type="InterPro" id="IPR036291">
    <property type="entry name" value="NAD(P)-bd_dom_sf"/>
</dbReference>
<dbReference type="GO" id="GO:0008667">
    <property type="term" value="F:2,3-dihydro-2,3-dihydroxybenzoate dehydrogenase activity"/>
    <property type="evidence" value="ECO:0007669"/>
    <property type="project" value="InterPro"/>
</dbReference>
<dbReference type="Pfam" id="PF00106">
    <property type="entry name" value="adh_short"/>
    <property type="match status" value="1"/>
</dbReference>
<comment type="caution">
    <text evidence="3">The sequence shown here is derived from an EMBL/GenBank/DDBJ whole genome shotgun (WGS) entry which is preliminary data.</text>
</comment>
<dbReference type="SUPFAM" id="SSF51735">
    <property type="entry name" value="NAD(P)-binding Rossmann-fold domains"/>
    <property type="match status" value="1"/>
</dbReference>
<reference evidence="3" key="1">
    <citation type="journal article" date="2014" name="Front. Microbiol.">
        <title>High frequency of phylogenetically diverse reductive dehalogenase-homologous genes in deep subseafloor sedimentary metagenomes.</title>
        <authorList>
            <person name="Kawai M."/>
            <person name="Futagami T."/>
            <person name="Toyoda A."/>
            <person name="Takaki Y."/>
            <person name="Nishi S."/>
            <person name="Hori S."/>
            <person name="Arai W."/>
            <person name="Tsubouchi T."/>
            <person name="Morono Y."/>
            <person name="Uchiyama I."/>
            <person name="Ito T."/>
            <person name="Fujiyama A."/>
            <person name="Inagaki F."/>
            <person name="Takami H."/>
        </authorList>
    </citation>
    <scope>NUCLEOTIDE SEQUENCE</scope>
    <source>
        <strain evidence="3">Expedition CK06-06</strain>
    </source>
</reference>
<gene>
    <name evidence="3" type="ORF">S06H3_33511</name>
</gene>
<dbReference type="GO" id="GO:0019290">
    <property type="term" value="P:siderophore biosynthetic process"/>
    <property type="evidence" value="ECO:0007669"/>
    <property type="project" value="InterPro"/>
</dbReference>
<feature type="non-terminal residue" evidence="3">
    <location>
        <position position="135"/>
    </location>
</feature>
<proteinExistence type="inferred from homology"/>
<dbReference type="CDD" id="cd05233">
    <property type="entry name" value="SDR_c"/>
    <property type="match status" value="1"/>
</dbReference>
<dbReference type="AlphaFoldDB" id="X1NV24"/>
<accession>X1NV24</accession>
<dbReference type="PANTHER" id="PTHR44196:SF1">
    <property type="entry name" value="DEHYDROGENASE_REDUCTASE SDR FAMILY MEMBER 7B"/>
    <property type="match status" value="1"/>
</dbReference>
<evidence type="ECO:0000256" key="2">
    <source>
        <dbReference type="ARBA" id="ARBA00023002"/>
    </source>
</evidence>
<dbReference type="GO" id="GO:0016020">
    <property type="term" value="C:membrane"/>
    <property type="evidence" value="ECO:0007669"/>
    <property type="project" value="TreeGrafter"/>
</dbReference>
<comment type="similarity">
    <text evidence="1">Belongs to the short-chain dehydrogenases/reductases (SDR) family.</text>
</comment>
<sequence>MGKLKNKNCVITGAASGIGRCLAIGLAKEGMNLFMADIEMENLEKVKKEIKEIGVTVFTGKCDIAKYEDFENLAKEVYSRLGDVDLLINNAGIAGYGLMESLELAEWKRVLDVNLWGIIHSLKVFLPRMLERGSG</sequence>
<dbReference type="PANTHER" id="PTHR44196">
    <property type="entry name" value="DEHYDROGENASE/REDUCTASE SDR FAMILY MEMBER 7B"/>
    <property type="match status" value="1"/>
</dbReference>
<dbReference type="InterPro" id="IPR003560">
    <property type="entry name" value="DHB_DH"/>
</dbReference>
<organism evidence="3">
    <name type="scientific">marine sediment metagenome</name>
    <dbReference type="NCBI Taxonomy" id="412755"/>
    <lineage>
        <taxon>unclassified sequences</taxon>
        <taxon>metagenomes</taxon>
        <taxon>ecological metagenomes</taxon>
    </lineage>
</organism>
<dbReference type="InterPro" id="IPR002347">
    <property type="entry name" value="SDR_fam"/>
</dbReference>
<protein>
    <submittedName>
        <fullName evidence="3">Uncharacterized protein</fullName>
    </submittedName>
</protein>